<sequence length="315" mass="33475">MLQMIVRRIIFGALTLLLVATIIFVATELLPGDAALHILGRDATAENLAAMRERLGLGQPSYLRYLDWLGHLVIGDLGTSFGTNMPVAPLVADRLWNTMRLAAFAALLCMPLGFLLGVRSAIHAGSVFDRSTGIVALVVASLPEFFLGLSLVFLFAVQLGLFPAIAVVRPGQDAVAFLRSAFLPALTLALSMIPHLVRMTRAAIMAELTSSYVETSVLKGVSRSAIIWGHVLPNVLGSLISTSALILAYLIAGVVVVETAFAFPGIGRLMVDAVANKDMPLIQASALVMSAVYVVTNLLADLFAVLASPRIAEAR</sequence>
<feature type="transmembrane region" description="Helical" evidence="7">
    <location>
        <begin position="246"/>
        <end position="266"/>
    </location>
</feature>
<keyword evidence="10" id="KW-1185">Reference proteome</keyword>
<evidence type="ECO:0000259" key="8">
    <source>
        <dbReference type="PROSITE" id="PS50928"/>
    </source>
</evidence>
<keyword evidence="3" id="KW-1003">Cell membrane</keyword>
<dbReference type="Pfam" id="PF00528">
    <property type="entry name" value="BPD_transp_1"/>
    <property type="match status" value="1"/>
</dbReference>
<feature type="transmembrane region" description="Helical" evidence="7">
    <location>
        <begin position="176"/>
        <end position="197"/>
    </location>
</feature>
<feature type="domain" description="ABC transmembrane type-1" evidence="8">
    <location>
        <begin position="95"/>
        <end position="300"/>
    </location>
</feature>
<evidence type="ECO:0000256" key="6">
    <source>
        <dbReference type="ARBA" id="ARBA00023136"/>
    </source>
</evidence>
<dbReference type="Pfam" id="PF19300">
    <property type="entry name" value="BPD_transp_1_N"/>
    <property type="match status" value="1"/>
</dbReference>
<feature type="transmembrane region" description="Helical" evidence="7">
    <location>
        <begin position="286"/>
        <end position="307"/>
    </location>
</feature>
<accession>A0A2P9AG73</accession>
<dbReference type="PROSITE" id="PS50928">
    <property type="entry name" value="ABC_TM1"/>
    <property type="match status" value="1"/>
</dbReference>
<dbReference type="CDD" id="cd06261">
    <property type="entry name" value="TM_PBP2"/>
    <property type="match status" value="1"/>
</dbReference>
<keyword evidence="2 7" id="KW-0813">Transport</keyword>
<dbReference type="InterPro" id="IPR045621">
    <property type="entry name" value="BPD_transp_1_N"/>
</dbReference>
<evidence type="ECO:0000256" key="7">
    <source>
        <dbReference type="RuleBase" id="RU363032"/>
    </source>
</evidence>
<evidence type="ECO:0000256" key="5">
    <source>
        <dbReference type="ARBA" id="ARBA00022989"/>
    </source>
</evidence>
<proteinExistence type="inferred from homology"/>
<keyword evidence="6 7" id="KW-0472">Membrane</keyword>
<dbReference type="AlphaFoldDB" id="A0A2P9AG73"/>
<gene>
    <name evidence="9" type="ORF">BQ8482_130041</name>
</gene>
<dbReference type="PANTHER" id="PTHR43163:SF6">
    <property type="entry name" value="DIPEPTIDE TRANSPORT SYSTEM PERMEASE PROTEIN DPPB-RELATED"/>
    <property type="match status" value="1"/>
</dbReference>
<dbReference type="InterPro" id="IPR000515">
    <property type="entry name" value="MetI-like"/>
</dbReference>
<evidence type="ECO:0000256" key="1">
    <source>
        <dbReference type="ARBA" id="ARBA00004651"/>
    </source>
</evidence>
<dbReference type="PANTHER" id="PTHR43163">
    <property type="entry name" value="DIPEPTIDE TRANSPORT SYSTEM PERMEASE PROTEIN DPPB-RELATED"/>
    <property type="match status" value="1"/>
</dbReference>
<dbReference type="InterPro" id="IPR035906">
    <property type="entry name" value="MetI-like_sf"/>
</dbReference>
<dbReference type="GO" id="GO:0071916">
    <property type="term" value="F:dipeptide transmembrane transporter activity"/>
    <property type="evidence" value="ECO:0007669"/>
    <property type="project" value="TreeGrafter"/>
</dbReference>
<protein>
    <submittedName>
        <fullName evidence="9">ABC transporter permease</fullName>
    </submittedName>
</protein>
<evidence type="ECO:0000313" key="9">
    <source>
        <dbReference type="EMBL" id="SJM30142.1"/>
    </source>
</evidence>
<feature type="transmembrane region" description="Helical" evidence="7">
    <location>
        <begin position="134"/>
        <end position="156"/>
    </location>
</feature>
<feature type="transmembrane region" description="Helical" evidence="7">
    <location>
        <begin position="101"/>
        <end position="122"/>
    </location>
</feature>
<feature type="transmembrane region" description="Helical" evidence="7">
    <location>
        <begin position="9"/>
        <end position="27"/>
    </location>
</feature>
<dbReference type="EMBL" id="FUIG01000019">
    <property type="protein sequence ID" value="SJM30142.1"/>
    <property type="molecule type" value="Genomic_DNA"/>
</dbReference>
<dbReference type="GO" id="GO:0005886">
    <property type="term" value="C:plasma membrane"/>
    <property type="evidence" value="ECO:0007669"/>
    <property type="project" value="UniProtKB-SubCell"/>
</dbReference>
<evidence type="ECO:0000256" key="4">
    <source>
        <dbReference type="ARBA" id="ARBA00022692"/>
    </source>
</evidence>
<reference evidence="10" key="1">
    <citation type="submission" date="2016-12" db="EMBL/GenBank/DDBJ databases">
        <authorList>
            <person name="Brunel B."/>
        </authorList>
    </citation>
    <scope>NUCLEOTIDE SEQUENCE [LARGE SCALE GENOMIC DNA]</scope>
</reference>
<comment type="subcellular location">
    <subcellularLocation>
        <location evidence="1 7">Cell membrane</location>
        <topology evidence="1 7">Multi-pass membrane protein</topology>
    </subcellularLocation>
</comment>
<evidence type="ECO:0000256" key="3">
    <source>
        <dbReference type="ARBA" id="ARBA00022475"/>
    </source>
</evidence>
<dbReference type="Proteomes" id="UP000245698">
    <property type="component" value="Unassembled WGS sequence"/>
</dbReference>
<name>A0A2P9AG73_9HYPH</name>
<dbReference type="Gene3D" id="1.10.3720.10">
    <property type="entry name" value="MetI-like"/>
    <property type="match status" value="1"/>
</dbReference>
<comment type="similarity">
    <text evidence="7">Belongs to the binding-protein-dependent transport system permease family.</text>
</comment>
<evidence type="ECO:0000256" key="2">
    <source>
        <dbReference type="ARBA" id="ARBA00022448"/>
    </source>
</evidence>
<keyword evidence="4 7" id="KW-0812">Transmembrane</keyword>
<dbReference type="SUPFAM" id="SSF161098">
    <property type="entry name" value="MetI-like"/>
    <property type="match status" value="1"/>
</dbReference>
<organism evidence="9 10">
    <name type="scientific">Mesorhizobium delmotii</name>
    <dbReference type="NCBI Taxonomy" id="1631247"/>
    <lineage>
        <taxon>Bacteria</taxon>
        <taxon>Pseudomonadati</taxon>
        <taxon>Pseudomonadota</taxon>
        <taxon>Alphaproteobacteria</taxon>
        <taxon>Hyphomicrobiales</taxon>
        <taxon>Phyllobacteriaceae</taxon>
        <taxon>Mesorhizobium</taxon>
    </lineage>
</organism>
<keyword evidence="5 7" id="KW-1133">Transmembrane helix</keyword>
<evidence type="ECO:0000313" key="10">
    <source>
        <dbReference type="Proteomes" id="UP000245698"/>
    </source>
</evidence>